<feature type="transmembrane region" description="Helical" evidence="6">
    <location>
        <begin position="171"/>
        <end position="191"/>
    </location>
</feature>
<name>B5DKP9_DROPS</name>
<dbReference type="HOGENOM" id="CLU_061277_0_0_1"/>
<evidence type="ECO:0000256" key="2">
    <source>
        <dbReference type="ARBA" id="ARBA00010350"/>
    </source>
</evidence>
<proteinExistence type="inferred from homology"/>
<evidence type="ECO:0000313" key="7">
    <source>
        <dbReference type="Proteomes" id="UP000001819"/>
    </source>
</evidence>
<evidence type="ECO:0000256" key="6">
    <source>
        <dbReference type="RuleBase" id="RU004379"/>
    </source>
</evidence>
<feature type="transmembrane region" description="Helical" evidence="6">
    <location>
        <begin position="144"/>
        <end position="165"/>
    </location>
</feature>
<dbReference type="eggNOG" id="KOG1629">
    <property type="taxonomic scope" value="Eukaryota"/>
</dbReference>
<dbReference type="RefSeq" id="XP_002133471.1">
    <property type="nucleotide sequence ID" value="XM_002133435.3"/>
</dbReference>
<evidence type="ECO:0000256" key="5">
    <source>
        <dbReference type="ARBA" id="ARBA00023136"/>
    </source>
</evidence>
<dbReference type="GO" id="GO:2001234">
    <property type="term" value="P:negative regulation of apoptotic signaling pathway"/>
    <property type="evidence" value="ECO:0007669"/>
    <property type="project" value="TreeGrafter"/>
</dbReference>
<keyword evidence="4 6" id="KW-1133">Transmembrane helix</keyword>
<dbReference type="PANTHER" id="PTHR23291:SF32">
    <property type="entry name" value="BAX INHIBITOR 1"/>
    <property type="match status" value="1"/>
</dbReference>
<protein>
    <submittedName>
        <fullName evidence="8">Bax inhibitor 1-like</fullName>
    </submittedName>
</protein>
<evidence type="ECO:0000256" key="3">
    <source>
        <dbReference type="ARBA" id="ARBA00022692"/>
    </source>
</evidence>
<dbReference type="GO" id="GO:0034620">
    <property type="term" value="P:cellular response to unfolded protein"/>
    <property type="evidence" value="ECO:0007669"/>
    <property type="project" value="TreeGrafter"/>
</dbReference>
<comment type="similarity">
    <text evidence="2 6">Belongs to the BI1 family.</text>
</comment>
<dbReference type="Bgee" id="FBgn0244312">
    <property type="expression patterns" value="Expressed in male reproductive system and 2 other cell types or tissues"/>
</dbReference>
<dbReference type="STRING" id="46245.B5DKP9"/>
<dbReference type="OMA" id="AQKISNC"/>
<dbReference type="InParanoid" id="B5DKP9"/>
<gene>
    <name evidence="8" type="primary">LOC6901937</name>
</gene>
<evidence type="ECO:0000256" key="1">
    <source>
        <dbReference type="ARBA" id="ARBA00004141"/>
    </source>
</evidence>
<reference evidence="8" key="1">
    <citation type="submission" date="2025-08" db="UniProtKB">
        <authorList>
            <consortium name="RefSeq"/>
        </authorList>
    </citation>
    <scope>IDENTIFICATION</scope>
    <source>
        <strain evidence="8">MV-25-SWS-2005</strain>
        <tissue evidence="8">Whole body</tissue>
    </source>
</reference>
<evidence type="ECO:0000313" key="8">
    <source>
        <dbReference type="RefSeq" id="XP_002133471.1"/>
    </source>
</evidence>
<feature type="transmembrane region" description="Helical" evidence="6">
    <location>
        <begin position="117"/>
        <end position="137"/>
    </location>
</feature>
<dbReference type="AlphaFoldDB" id="B5DKP9"/>
<feature type="transmembrane region" description="Helical" evidence="6">
    <location>
        <begin position="33"/>
        <end position="54"/>
    </location>
</feature>
<dbReference type="Proteomes" id="UP000001819">
    <property type="component" value="Chromosome X"/>
</dbReference>
<sequence>MAAVVAQKISNCFQTCVNGLNYRYEPHVRHHLYKVYMIIGSTAAATAVGSVLQIEGVLDFGLLAAVLTLLLVLGLHFYKDDGNNYQLRLAMLYGFGFFAGQTIGPLLGCVGRIDPSIIVTALIGTFFTFITLSLTALLSEQSKYLFIGGTLVSALNTMAVLSLFNMIVKSYAMQVIQLYVGVLVMSAFVVYDTQDIVEKCRNGHHDFVQHAMDLFFDVLSMFRRVLLILKRNAEGT</sequence>
<feature type="transmembrane region" description="Helical" evidence="6">
    <location>
        <begin position="90"/>
        <end position="111"/>
    </location>
</feature>
<evidence type="ECO:0000256" key="4">
    <source>
        <dbReference type="ARBA" id="ARBA00022989"/>
    </source>
</evidence>
<keyword evidence="3 6" id="KW-0812">Transmembrane</keyword>
<dbReference type="InterPro" id="IPR006214">
    <property type="entry name" value="Bax_inhibitor_1-related"/>
</dbReference>
<feature type="transmembrane region" description="Helical" evidence="6">
    <location>
        <begin position="60"/>
        <end position="78"/>
    </location>
</feature>
<organism evidence="7 8">
    <name type="scientific">Drosophila pseudoobscura pseudoobscura</name>
    <name type="common">Fruit fly</name>
    <dbReference type="NCBI Taxonomy" id="46245"/>
    <lineage>
        <taxon>Eukaryota</taxon>
        <taxon>Metazoa</taxon>
        <taxon>Ecdysozoa</taxon>
        <taxon>Arthropoda</taxon>
        <taxon>Hexapoda</taxon>
        <taxon>Insecta</taxon>
        <taxon>Pterygota</taxon>
        <taxon>Neoptera</taxon>
        <taxon>Endopterygota</taxon>
        <taxon>Diptera</taxon>
        <taxon>Brachycera</taxon>
        <taxon>Muscomorpha</taxon>
        <taxon>Ephydroidea</taxon>
        <taxon>Drosophilidae</taxon>
        <taxon>Drosophila</taxon>
        <taxon>Sophophora</taxon>
    </lineage>
</organism>
<accession>B5DKP9</accession>
<dbReference type="GO" id="GO:0031966">
    <property type="term" value="C:mitochondrial membrane"/>
    <property type="evidence" value="ECO:0007669"/>
    <property type="project" value="TreeGrafter"/>
</dbReference>
<keyword evidence="7" id="KW-1185">Reference proteome</keyword>
<accession>A0A6I8UYM6</accession>
<dbReference type="GO" id="GO:0019899">
    <property type="term" value="F:enzyme binding"/>
    <property type="evidence" value="ECO:0007669"/>
    <property type="project" value="TreeGrafter"/>
</dbReference>
<dbReference type="GO" id="GO:0033119">
    <property type="term" value="P:negative regulation of RNA splicing"/>
    <property type="evidence" value="ECO:0007669"/>
    <property type="project" value="TreeGrafter"/>
</dbReference>
<dbReference type="SMR" id="B5DKP9"/>
<dbReference type="KEGG" id="dpo:6901937"/>
<dbReference type="PANTHER" id="PTHR23291">
    <property type="entry name" value="BAX INHIBITOR-RELATED"/>
    <property type="match status" value="1"/>
</dbReference>
<dbReference type="GeneID" id="6901937"/>
<dbReference type="Pfam" id="PF01027">
    <property type="entry name" value="Bax1-I"/>
    <property type="match status" value="1"/>
</dbReference>
<comment type="subcellular location">
    <subcellularLocation>
        <location evidence="1">Membrane</location>
        <topology evidence="1">Multi-pass membrane protein</topology>
    </subcellularLocation>
</comment>
<keyword evidence="5 6" id="KW-0472">Membrane</keyword>